<accession>A0A518HVQ6</accession>
<reference evidence="1 2" key="1">
    <citation type="submission" date="2019-03" db="EMBL/GenBank/DDBJ databases">
        <title>Deep-cultivation of Planctomycetes and their phenomic and genomic characterization uncovers novel biology.</title>
        <authorList>
            <person name="Wiegand S."/>
            <person name="Jogler M."/>
            <person name="Boedeker C."/>
            <person name="Pinto D."/>
            <person name="Vollmers J."/>
            <person name="Rivas-Marin E."/>
            <person name="Kohn T."/>
            <person name="Peeters S.H."/>
            <person name="Heuer A."/>
            <person name="Rast P."/>
            <person name="Oberbeckmann S."/>
            <person name="Bunk B."/>
            <person name="Jeske O."/>
            <person name="Meyerdierks A."/>
            <person name="Storesund J.E."/>
            <person name="Kallscheuer N."/>
            <person name="Luecker S."/>
            <person name="Lage O.M."/>
            <person name="Pohl T."/>
            <person name="Merkel B.J."/>
            <person name="Hornburger P."/>
            <person name="Mueller R.-W."/>
            <person name="Bruemmer F."/>
            <person name="Labrenz M."/>
            <person name="Spormann A.M."/>
            <person name="Op den Camp H."/>
            <person name="Overmann J."/>
            <person name="Amann R."/>
            <person name="Jetten M.S.M."/>
            <person name="Mascher T."/>
            <person name="Medema M.H."/>
            <person name="Devos D.P."/>
            <person name="Kaster A.-K."/>
            <person name="Ovreas L."/>
            <person name="Rohde M."/>
            <person name="Galperin M.Y."/>
            <person name="Jogler C."/>
        </authorList>
    </citation>
    <scope>NUCLEOTIDE SEQUENCE [LARGE SCALE GENOMIC DNA]</scope>
    <source>
        <strain evidence="1 2">Enr13</strain>
    </source>
</reference>
<dbReference type="Proteomes" id="UP000319004">
    <property type="component" value="Chromosome"/>
</dbReference>
<gene>
    <name evidence="1" type="ORF">Enr13x_48110</name>
</gene>
<proteinExistence type="predicted"/>
<dbReference type="EMBL" id="CP037423">
    <property type="protein sequence ID" value="QDV44940.1"/>
    <property type="molecule type" value="Genomic_DNA"/>
</dbReference>
<evidence type="ECO:0000313" key="1">
    <source>
        <dbReference type="EMBL" id="QDV44940.1"/>
    </source>
</evidence>
<organism evidence="1 2">
    <name type="scientific">Stieleria neptunia</name>
    <dbReference type="NCBI Taxonomy" id="2527979"/>
    <lineage>
        <taxon>Bacteria</taxon>
        <taxon>Pseudomonadati</taxon>
        <taxon>Planctomycetota</taxon>
        <taxon>Planctomycetia</taxon>
        <taxon>Pirellulales</taxon>
        <taxon>Pirellulaceae</taxon>
        <taxon>Stieleria</taxon>
    </lineage>
</organism>
<protein>
    <submittedName>
        <fullName evidence="1">Uncharacterized protein</fullName>
    </submittedName>
</protein>
<keyword evidence="2" id="KW-1185">Reference proteome</keyword>
<dbReference type="KEGG" id="snep:Enr13x_48110"/>
<dbReference type="AlphaFoldDB" id="A0A518HVQ6"/>
<sequence>MCHICPIGPVFPSGAVALRGAVVLRGAVLLNSRCITVARPGMAGQFGNVTLLNWASCMTVWNSNVFKFNSILGE</sequence>
<evidence type="ECO:0000313" key="2">
    <source>
        <dbReference type="Proteomes" id="UP000319004"/>
    </source>
</evidence>
<name>A0A518HVQ6_9BACT</name>